<dbReference type="Gene3D" id="1.10.510.10">
    <property type="entry name" value="Transferase(Phosphotransferase) domain 1"/>
    <property type="match status" value="1"/>
</dbReference>
<dbReference type="Proteomes" id="UP000030651">
    <property type="component" value="Unassembled WGS sequence"/>
</dbReference>
<dbReference type="AlphaFoldDB" id="W3WY85"/>
<accession>W3WY85</accession>
<name>W3WY85_PESFW</name>
<feature type="compositionally biased region" description="Low complexity" evidence="1">
    <location>
        <begin position="186"/>
        <end position="198"/>
    </location>
</feature>
<feature type="region of interest" description="Disordered" evidence="1">
    <location>
        <begin position="584"/>
        <end position="683"/>
    </location>
</feature>
<dbReference type="InterPro" id="IPR011009">
    <property type="entry name" value="Kinase-like_dom_sf"/>
</dbReference>
<dbReference type="GeneID" id="19274926"/>
<proteinExistence type="predicted"/>
<organism evidence="2 3">
    <name type="scientific">Pestalotiopsis fici (strain W106-1 / CGMCC3.15140)</name>
    <dbReference type="NCBI Taxonomy" id="1229662"/>
    <lineage>
        <taxon>Eukaryota</taxon>
        <taxon>Fungi</taxon>
        <taxon>Dikarya</taxon>
        <taxon>Ascomycota</taxon>
        <taxon>Pezizomycotina</taxon>
        <taxon>Sordariomycetes</taxon>
        <taxon>Xylariomycetidae</taxon>
        <taxon>Amphisphaeriales</taxon>
        <taxon>Sporocadaceae</taxon>
        <taxon>Pestalotiopsis</taxon>
    </lineage>
</organism>
<evidence type="ECO:0000313" key="2">
    <source>
        <dbReference type="EMBL" id="ETS77851.1"/>
    </source>
</evidence>
<dbReference type="InParanoid" id="W3WY85"/>
<dbReference type="HOGENOM" id="CLU_357913_0_0_1"/>
<feature type="compositionally biased region" description="Basic and acidic residues" evidence="1">
    <location>
        <begin position="104"/>
        <end position="113"/>
    </location>
</feature>
<protein>
    <submittedName>
        <fullName evidence="2">Uncharacterized protein</fullName>
    </submittedName>
</protein>
<feature type="region of interest" description="Disordered" evidence="1">
    <location>
        <begin position="104"/>
        <end position="123"/>
    </location>
</feature>
<dbReference type="EMBL" id="KI912115">
    <property type="protein sequence ID" value="ETS77851.1"/>
    <property type="molecule type" value="Genomic_DNA"/>
</dbReference>
<gene>
    <name evidence="2" type="ORF">PFICI_09913</name>
</gene>
<dbReference type="OrthoDB" id="10003767at2759"/>
<sequence length="783" mass="89100">MERLKIPLGTLLDAVPPIRDMQDKLRETVVAPLQDNIGDMVNKLADLALTTGSNIAAVSSSSSTTRIPPFDPDNPSLDPHANSACVPEARALLVKLRAEMGRNMPLDKQDKTQDPQNPANRAGKLADFGPVLARVDWAAVAAVAEDVAWRAGLASKYRGPVHVHVGEPRFGTMSVGFPLIWQGSSSSSSGAGAGANSSKYGRKSSNRKDGDAKKWFIKIPINGTPNAWHSSDERALASEVGTMRWLRRELGVHTNLNIPRVYHWDGSAGETSRDGTRNRIRVPYMMMQYVDGISAHDAWFTRWGPTGWWRPEAEELRRGILSNVAAAMSELRRFEFESGGAPRYQFVRDARGRETEELLGVGPLRILDIEAMLDRWLCHLSPEEKLECKRTPIYRELGPWKGKDAVKNYYTSRIDCHNVRENSDFGSTMLLESYFKWWHESDTALGVGYDDESDEEDEEELAIQRWNKGEKKPFVLTHHDLNLHNIIIDQQGKLWFIGWSGVACVPRAIGNEALPLWLVRDWNPFVYRWRDMDWPWRYRHCPWRVPVTEDNSTEEATWRLSGWRQYYAECMNEAKKAWRDVEKDANERRESREQESRPRARRKEAEESEFDRAELSSPKGEEERRGRPRYRFGEEPPEKSKTPPPGHQGVRHVSFASDTKPAPGDRRPSSKSSPSSTNIKSCPRLNRTLLSALPLSLSAAANDPRSRPFILQELYHRAVPSVPRWDNFAVSRLRHLAGECHENVPSPFEIESRELFYRTLLDCAGVARGRHRPWAARLGDYND</sequence>
<feature type="compositionally biased region" description="Basic and acidic residues" evidence="1">
    <location>
        <begin position="584"/>
        <end position="598"/>
    </location>
</feature>
<dbReference type="OMA" id="AGECHEN"/>
<dbReference type="PANTHER" id="PTHR21310:SF51">
    <property type="entry name" value="AMINOGLYCOSIDE PHOSPHOTRANSFERASE DOMAIN-CONTAINING PROTEIN"/>
    <property type="match status" value="1"/>
</dbReference>
<reference evidence="3" key="1">
    <citation type="journal article" date="2015" name="BMC Genomics">
        <title>Genomic and transcriptomic analysis of the endophytic fungus Pestalotiopsis fici reveals its lifestyle and high potential for synthesis of natural products.</title>
        <authorList>
            <person name="Wang X."/>
            <person name="Zhang X."/>
            <person name="Liu L."/>
            <person name="Xiang M."/>
            <person name="Wang W."/>
            <person name="Sun X."/>
            <person name="Che Y."/>
            <person name="Guo L."/>
            <person name="Liu G."/>
            <person name="Guo L."/>
            <person name="Wang C."/>
            <person name="Yin W.B."/>
            <person name="Stadler M."/>
            <person name="Zhang X."/>
            <person name="Liu X."/>
        </authorList>
    </citation>
    <scope>NUCLEOTIDE SEQUENCE [LARGE SCALE GENOMIC DNA]</scope>
    <source>
        <strain evidence="3">W106-1 / CGMCC3.15140</strain>
    </source>
</reference>
<feature type="compositionally biased region" description="Basic and acidic residues" evidence="1">
    <location>
        <begin position="610"/>
        <end position="641"/>
    </location>
</feature>
<dbReference type="RefSeq" id="XP_007836685.1">
    <property type="nucleotide sequence ID" value="XM_007838494.1"/>
</dbReference>
<dbReference type="KEGG" id="pfy:PFICI_09913"/>
<evidence type="ECO:0000256" key="1">
    <source>
        <dbReference type="SAM" id="MobiDB-lite"/>
    </source>
</evidence>
<keyword evidence="3" id="KW-1185">Reference proteome</keyword>
<evidence type="ECO:0000313" key="3">
    <source>
        <dbReference type="Proteomes" id="UP000030651"/>
    </source>
</evidence>
<dbReference type="SUPFAM" id="SSF56112">
    <property type="entry name" value="Protein kinase-like (PK-like)"/>
    <property type="match status" value="1"/>
</dbReference>
<dbReference type="PANTHER" id="PTHR21310">
    <property type="entry name" value="AMINOGLYCOSIDE PHOSPHOTRANSFERASE-RELATED-RELATED"/>
    <property type="match status" value="1"/>
</dbReference>
<feature type="region of interest" description="Disordered" evidence="1">
    <location>
        <begin position="186"/>
        <end position="208"/>
    </location>
</feature>
<dbReference type="InterPro" id="IPR051678">
    <property type="entry name" value="AGP_Transferase"/>
</dbReference>